<evidence type="ECO:0000259" key="2">
    <source>
        <dbReference type="Pfam" id="PF13649"/>
    </source>
</evidence>
<gene>
    <name evidence="3" type="ordered locus">CSE_08270</name>
</gene>
<dbReference type="EMBL" id="AP012051">
    <property type="protein sequence ID" value="BAL80953.1"/>
    <property type="molecule type" value="Genomic_DNA"/>
</dbReference>
<dbReference type="Pfam" id="PF13649">
    <property type="entry name" value="Methyltransf_25"/>
    <property type="match status" value="1"/>
</dbReference>
<dbReference type="Gene3D" id="3.40.50.150">
    <property type="entry name" value="Vaccinia Virus protein VP39"/>
    <property type="match status" value="1"/>
</dbReference>
<dbReference type="OrthoDB" id="9811589at2"/>
<dbReference type="SUPFAM" id="SSF53335">
    <property type="entry name" value="S-adenosyl-L-methionine-dependent methyltransferases"/>
    <property type="match status" value="1"/>
</dbReference>
<dbReference type="Gene3D" id="2.20.25.110">
    <property type="entry name" value="S-adenosyl-L-methionine-dependent methyltransferases"/>
    <property type="match status" value="1"/>
</dbReference>
<dbReference type="KEGG" id="cex:CSE_08270"/>
<dbReference type="InterPro" id="IPR029063">
    <property type="entry name" value="SAM-dependent_MTases_sf"/>
</dbReference>
<evidence type="ECO:0000313" key="3">
    <source>
        <dbReference type="EMBL" id="BAL80953.1"/>
    </source>
</evidence>
<reference evidence="3 4" key="1">
    <citation type="submission" date="2011-01" db="EMBL/GenBank/DDBJ databases">
        <title>Whole genome sequence of Caldisericum exile AZM16c01.</title>
        <authorList>
            <person name="Narita-Yamada S."/>
            <person name="Kawakoshi A."/>
            <person name="Nakamura S."/>
            <person name="Sasagawa M."/>
            <person name="Fukada J."/>
            <person name="Sekine M."/>
            <person name="Kato Y."/>
            <person name="Fukai R."/>
            <person name="Sasaki K."/>
            <person name="Hanamaki A."/>
            <person name="Narita H."/>
            <person name="Konno Y."/>
            <person name="Mori K."/>
            <person name="Yamazaki S."/>
            <person name="Suzuki K."/>
            <person name="Fujita N."/>
        </authorList>
    </citation>
    <scope>NUCLEOTIDE SEQUENCE [LARGE SCALE GENOMIC DNA]</scope>
    <source>
        <strain evidence="4">DSM 21853 / NBRC 104410 / AZM16c01</strain>
    </source>
</reference>
<evidence type="ECO:0000256" key="1">
    <source>
        <dbReference type="ARBA" id="ARBA00022679"/>
    </source>
</evidence>
<dbReference type="PANTHER" id="PTHR43861">
    <property type="entry name" value="TRANS-ACONITATE 2-METHYLTRANSFERASE-RELATED"/>
    <property type="match status" value="1"/>
</dbReference>
<dbReference type="Proteomes" id="UP000004793">
    <property type="component" value="Chromosome"/>
</dbReference>
<dbReference type="InterPro" id="IPR041698">
    <property type="entry name" value="Methyltransf_25"/>
</dbReference>
<dbReference type="CDD" id="cd02440">
    <property type="entry name" value="AdoMet_MTases"/>
    <property type="match status" value="1"/>
</dbReference>
<feature type="domain" description="Methyltransferase" evidence="2">
    <location>
        <begin position="42"/>
        <end position="137"/>
    </location>
</feature>
<sequence>MDWTKNYFDDVYLKYFLLSQKEERTKVQVDFVEKFLKKGSYILDTGCGIGRHSIELAKRGYKSLGIDSNPLYVNIARETKNRLQLENVEFEVMDMREIPFENTFDAIINMWSSFGYFDDATNENIILLFYKALKKGGFLLIDIENRDYILKYFIRETFKEKEDGVFILERRKFDPITSVVSTHRYILGPNIRKDYLRHIRIYSLTEMINIFKRAGFNRLEYFGNYNFEKFHVDSERILIIGFK</sequence>
<protein>
    <recommendedName>
        <fullName evidence="2">Methyltransferase domain-containing protein</fullName>
    </recommendedName>
</protein>
<name>A0A7U6GEL1_CALEA</name>
<accession>A0A7U6GEL1</accession>
<keyword evidence="4" id="KW-1185">Reference proteome</keyword>
<proteinExistence type="predicted"/>
<dbReference type="GO" id="GO:0016740">
    <property type="term" value="F:transferase activity"/>
    <property type="evidence" value="ECO:0007669"/>
    <property type="project" value="UniProtKB-KW"/>
</dbReference>
<keyword evidence="1" id="KW-0808">Transferase</keyword>
<dbReference type="AlphaFoldDB" id="A0A7U6GEL1"/>
<organism evidence="3 4">
    <name type="scientific">Caldisericum exile (strain DSM 21853 / NBRC 104410 / AZM16c01)</name>
    <dbReference type="NCBI Taxonomy" id="511051"/>
    <lineage>
        <taxon>Bacteria</taxon>
        <taxon>Pseudomonadati</taxon>
        <taxon>Caldisericota/Cryosericota group</taxon>
        <taxon>Caldisericota</taxon>
        <taxon>Caldisericia</taxon>
        <taxon>Caldisericales</taxon>
        <taxon>Caldisericaceae</taxon>
        <taxon>Caldisericum</taxon>
    </lineage>
</organism>
<evidence type="ECO:0000313" key="4">
    <source>
        <dbReference type="Proteomes" id="UP000004793"/>
    </source>
</evidence>